<evidence type="ECO:0000256" key="5">
    <source>
        <dbReference type="ARBA" id="ARBA00022692"/>
    </source>
</evidence>
<evidence type="ECO:0000313" key="10">
    <source>
        <dbReference type="EMBL" id="KKP31086.1"/>
    </source>
</evidence>
<dbReference type="InterPro" id="IPR038731">
    <property type="entry name" value="RgtA/B/C-like"/>
</dbReference>
<dbReference type="EMBL" id="LBOI01000016">
    <property type="protein sequence ID" value="KKP31086.1"/>
    <property type="molecule type" value="Genomic_DNA"/>
</dbReference>
<dbReference type="GO" id="GO:0016763">
    <property type="term" value="F:pentosyltransferase activity"/>
    <property type="evidence" value="ECO:0007669"/>
    <property type="project" value="TreeGrafter"/>
</dbReference>
<evidence type="ECO:0000256" key="2">
    <source>
        <dbReference type="ARBA" id="ARBA00022475"/>
    </source>
</evidence>
<feature type="transmembrane region" description="Helical" evidence="8">
    <location>
        <begin position="323"/>
        <end position="340"/>
    </location>
</feature>
<sequence>MKKWILPLILALSFLLRVVALDKYPVGFTPDEASFGYDAYSILKTGKDQWGNAFPLVLKSFGDYKAPIYAYLTIPSVFIFGLTKFAVRLPNALIGTLAVYVLYLLSNKLFSDKKYGILIAFLLTISPWHIMMSRGAFEANLITLFLPLGIYLFLVEKYYLSMTVFGVNMFTYHSAKLITPLIIILLLVFFKNNLSKKILKPLLVFGLFVILTIYTFNLGAGARVAERSITSGALEDGAKAKIVLIQNGMNPTLAKLLHNKYQVVISRFINNYLQYFSPSFLILDGPAETTYGMVKGFGVLSYIEIFGLFFLIINFKKFKDKKIIYFLILWLLISPLPASLSTGVGYAANRAISMIPVLQILAGLGIYKLIESNKNVKYLLGLVVLFGFIVFFQKYLIESPTKSADGMLSGNLEKAVEITNNSDKFDEIIVSKTLSEPHIYIAFAGKIDPKFYQEETKLWKFEEIGVNWVDQMPKYKLGKFVFK</sequence>
<evidence type="ECO:0000256" key="3">
    <source>
        <dbReference type="ARBA" id="ARBA00022676"/>
    </source>
</evidence>
<evidence type="ECO:0000256" key="8">
    <source>
        <dbReference type="SAM" id="Phobius"/>
    </source>
</evidence>
<feature type="transmembrane region" description="Helical" evidence="8">
    <location>
        <begin position="346"/>
        <end position="366"/>
    </location>
</feature>
<evidence type="ECO:0000256" key="4">
    <source>
        <dbReference type="ARBA" id="ARBA00022679"/>
    </source>
</evidence>
<comment type="subcellular location">
    <subcellularLocation>
        <location evidence="1">Cell membrane</location>
        <topology evidence="1">Multi-pass membrane protein</topology>
    </subcellularLocation>
</comment>
<keyword evidence="2" id="KW-1003">Cell membrane</keyword>
<name>A0A0F9YXC4_9BACT</name>
<dbReference type="PANTHER" id="PTHR33908">
    <property type="entry name" value="MANNOSYLTRANSFERASE YKCB-RELATED"/>
    <property type="match status" value="1"/>
</dbReference>
<keyword evidence="7 8" id="KW-0472">Membrane</keyword>
<evidence type="ECO:0000313" key="11">
    <source>
        <dbReference type="Proteomes" id="UP000034803"/>
    </source>
</evidence>
<evidence type="ECO:0000256" key="1">
    <source>
        <dbReference type="ARBA" id="ARBA00004651"/>
    </source>
</evidence>
<feature type="transmembrane region" description="Helical" evidence="8">
    <location>
        <begin position="378"/>
        <end position="397"/>
    </location>
</feature>
<reference evidence="10 11" key="1">
    <citation type="journal article" date="2015" name="Nature">
        <title>rRNA introns, odd ribosomes, and small enigmatic genomes across a large radiation of phyla.</title>
        <authorList>
            <person name="Brown C.T."/>
            <person name="Hug L.A."/>
            <person name="Thomas B.C."/>
            <person name="Sharon I."/>
            <person name="Castelle C.J."/>
            <person name="Singh A."/>
            <person name="Wilkins M.J."/>
            <person name="Williams K.H."/>
            <person name="Banfield J.F."/>
        </authorList>
    </citation>
    <scope>NUCLEOTIDE SEQUENCE [LARGE SCALE GENOMIC DNA]</scope>
</reference>
<feature type="transmembrane region" description="Helical" evidence="8">
    <location>
        <begin position="202"/>
        <end position="222"/>
    </location>
</feature>
<dbReference type="GO" id="GO:0005886">
    <property type="term" value="C:plasma membrane"/>
    <property type="evidence" value="ECO:0007669"/>
    <property type="project" value="UniProtKB-SubCell"/>
</dbReference>
<accession>A0A0F9YXC4</accession>
<feature type="transmembrane region" description="Helical" evidence="8">
    <location>
        <begin position="172"/>
        <end position="190"/>
    </location>
</feature>
<keyword evidence="6 8" id="KW-1133">Transmembrane helix</keyword>
<dbReference type="InterPro" id="IPR050297">
    <property type="entry name" value="LipidA_mod_glycosyltrf_83"/>
</dbReference>
<comment type="caution">
    <text evidence="10">The sequence shown here is derived from an EMBL/GenBank/DDBJ whole genome shotgun (WGS) entry which is preliminary data.</text>
</comment>
<evidence type="ECO:0000256" key="6">
    <source>
        <dbReference type="ARBA" id="ARBA00022989"/>
    </source>
</evidence>
<dbReference type="Pfam" id="PF13231">
    <property type="entry name" value="PMT_2"/>
    <property type="match status" value="1"/>
</dbReference>
<feature type="transmembrane region" description="Helical" evidence="8">
    <location>
        <begin position="92"/>
        <end position="109"/>
    </location>
</feature>
<keyword evidence="4" id="KW-0808">Transferase</keyword>
<dbReference type="AlphaFoldDB" id="A0A0F9YXC4"/>
<keyword evidence="3" id="KW-0328">Glycosyltransferase</keyword>
<gene>
    <name evidence="10" type="ORF">UR21_C0016G0004</name>
</gene>
<feature type="transmembrane region" description="Helical" evidence="8">
    <location>
        <begin position="291"/>
        <end position="311"/>
    </location>
</feature>
<protein>
    <recommendedName>
        <fullName evidence="9">Glycosyltransferase RgtA/B/C/D-like domain-containing protein</fullName>
    </recommendedName>
</protein>
<evidence type="ECO:0000259" key="9">
    <source>
        <dbReference type="Pfam" id="PF13231"/>
    </source>
</evidence>
<feature type="transmembrane region" description="Helical" evidence="8">
    <location>
        <begin position="139"/>
        <end position="160"/>
    </location>
</feature>
<dbReference type="GO" id="GO:0010041">
    <property type="term" value="P:response to iron(III) ion"/>
    <property type="evidence" value="ECO:0007669"/>
    <property type="project" value="TreeGrafter"/>
</dbReference>
<feature type="domain" description="Glycosyltransferase RgtA/B/C/D-like" evidence="9">
    <location>
        <begin position="65"/>
        <end position="211"/>
    </location>
</feature>
<proteinExistence type="predicted"/>
<feature type="transmembrane region" description="Helical" evidence="8">
    <location>
        <begin position="68"/>
        <end position="87"/>
    </location>
</feature>
<organism evidence="10 11">
    <name type="scientific">Candidatus Woesebacteria bacterium GW2011_GWC2_31_9</name>
    <dbReference type="NCBI Taxonomy" id="1618586"/>
    <lineage>
        <taxon>Bacteria</taxon>
        <taxon>Candidatus Woeseibacteriota</taxon>
    </lineage>
</organism>
<keyword evidence="5 8" id="KW-0812">Transmembrane</keyword>
<dbReference type="GO" id="GO:0009103">
    <property type="term" value="P:lipopolysaccharide biosynthetic process"/>
    <property type="evidence" value="ECO:0007669"/>
    <property type="project" value="UniProtKB-ARBA"/>
</dbReference>
<dbReference type="Proteomes" id="UP000034803">
    <property type="component" value="Unassembled WGS sequence"/>
</dbReference>
<evidence type="ECO:0000256" key="7">
    <source>
        <dbReference type="ARBA" id="ARBA00023136"/>
    </source>
</evidence>
<dbReference type="PANTHER" id="PTHR33908:SF3">
    <property type="entry name" value="UNDECAPRENYL PHOSPHATE-ALPHA-4-AMINO-4-DEOXY-L-ARABINOSE ARABINOSYL TRANSFERASE"/>
    <property type="match status" value="1"/>
</dbReference>